<accession>A0A6N4QJV0</accession>
<dbReference type="AlphaFoldDB" id="A0A6N4QJV0"/>
<organism evidence="1 2">
    <name type="scientific">Leptospira kanakyensis</name>
    <dbReference type="NCBI Taxonomy" id="2484968"/>
    <lineage>
        <taxon>Bacteria</taxon>
        <taxon>Pseudomonadati</taxon>
        <taxon>Spirochaetota</taxon>
        <taxon>Spirochaetia</taxon>
        <taxon>Leptospirales</taxon>
        <taxon>Leptospiraceae</taxon>
        <taxon>Leptospira</taxon>
    </lineage>
</organism>
<evidence type="ECO:0000313" key="1">
    <source>
        <dbReference type="EMBL" id="TGK73518.1"/>
    </source>
</evidence>
<keyword evidence="2" id="KW-1185">Reference proteome</keyword>
<dbReference type="Pfam" id="PF07661">
    <property type="entry name" value="MORN_2"/>
    <property type="match status" value="2"/>
</dbReference>
<dbReference type="SUPFAM" id="SSF82185">
    <property type="entry name" value="Histone H3 K4-specific methyltransferase SET7/9 N-terminal domain"/>
    <property type="match status" value="1"/>
</dbReference>
<dbReference type="EMBL" id="RQFF01000013">
    <property type="protein sequence ID" value="TGK73518.1"/>
    <property type="molecule type" value="Genomic_DNA"/>
</dbReference>
<name>A0A6N4QJV0_9LEPT</name>
<dbReference type="OrthoDB" id="341423at2"/>
<dbReference type="Proteomes" id="UP000297239">
    <property type="component" value="Unassembled WGS sequence"/>
</dbReference>
<reference evidence="1" key="1">
    <citation type="journal article" date="2019" name="PLoS Negl. Trop. Dis.">
        <title>Revisiting the worldwide diversity of Leptospira species in the environment.</title>
        <authorList>
            <person name="Vincent A.T."/>
            <person name="Schiettekatte O."/>
            <person name="Bourhy P."/>
            <person name="Veyrier F.J."/>
            <person name="Picardeau M."/>
        </authorList>
    </citation>
    <scope>NUCLEOTIDE SEQUENCE [LARGE SCALE GENOMIC DNA]</scope>
    <source>
        <strain evidence="1">201800293</strain>
    </source>
</reference>
<dbReference type="RefSeq" id="WP_135632728.1">
    <property type="nucleotide sequence ID" value="NZ_RQFE01000011.1"/>
</dbReference>
<gene>
    <name evidence="1" type="ORF">EHQ18_06850</name>
</gene>
<dbReference type="Gene3D" id="2.20.110.10">
    <property type="entry name" value="Histone H3 K4-specific methyltransferase SET7/9 N-terminal domain"/>
    <property type="match status" value="2"/>
</dbReference>
<sequence>MKVIIVIYIVISVALNARPSNIPADAKFDSKDNSYELVEKIGNREKIVTWNHSGQLSYILWTEGDYNELTSFSNGRWSARAKYRSQNPLIRENLPPEIRPKEIPKEATFNFDFRKWEVGETVQRKKNGIWRLFWPSGEFAGTVEYKDDQYEGKLQTFWENGKPYQSANYLNGKKEGEYKTFHENGALYEFGKYRNDKLVGIGTRYDDKGKLKEKIVVNPGKPVKREYFNETKEEKFERLLREKRLEEYIARRNLKK</sequence>
<dbReference type="InterPro" id="IPR011652">
    <property type="entry name" value="MORN_2"/>
</dbReference>
<comment type="caution">
    <text evidence="1">The sequence shown here is derived from an EMBL/GenBank/DDBJ whole genome shotgun (WGS) entry which is preliminary data.</text>
</comment>
<proteinExistence type="predicted"/>
<evidence type="ECO:0000313" key="2">
    <source>
        <dbReference type="Proteomes" id="UP000297239"/>
    </source>
</evidence>
<protein>
    <recommendedName>
        <fullName evidence="3">Membrane-binding protein</fullName>
    </recommendedName>
</protein>
<evidence type="ECO:0008006" key="3">
    <source>
        <dbReference type="Google" id="ProtNLM"/>
    </source>
</evidence>